<dbReference type="HOGENOM" id="CLU_054974_0_2_1"/>
<dbReference type="GO" id="GO:0005829">
    <property type="term" value="C:cytosol"/>
    <property type="evidence" value="ECO:0007669"/>
    <property type="project" value="TreeGrafter"/>
</dbReference>
<dbReference type="RefSeq" id="XP_008027890.1">
    <property type="nucleotide sequence ID" value="XM_008029699.1"/>
</dbReference>
<evidence type="ECO:0000313" key="3">
    <source>
        <dbReference type="Proteomes" id="UP000016935"/>
    </source>
</evidence>
<dbReference type="GeneID" id="19397169"/>
<name>R0IGV0_EXST2</name>
<dbReference type="Pfam" id="PF00117">
    <property type="entry name" value="GATase"/>
    <property type="match status" value="1"/>
</dbReference>
<proteinExistence type="predicted"/>
<dbReference type="Gene3D" id="3.40.50.880">
    <property type="match status" value="1"/>
</dbReference>
<dbReference type="OrthoDB" id="1669814at2759"/>
<sequence length="304" mass="33016">MASSAAASIRPETPPIATLRICMLNADTPVPAVVAHRAATYGRIFEALLSRAAHRLTSTSKHHPNITITSTDFDVVQNHYPASLCCFDAIVISGSASSAYDNEPWIARLAAWIREAYQTHPRIPIFGSCFGHQIVCHALLAEYGVRVEQDAKGWELGVQAVRLDEGFCRRFGGGRAGDEDAVLRLQFVHHDHVVLAEGGLPAGWMLVGSTPHCSVQGVYEPGRVLTLQGHFEFDAFVNGETVKFFFPHWEPEVLGAALRAIDAEDDAEAAAELVLRFFLDEQGGKTGADTFVVEGGLLTPPVEE</sequence>
<dbReference type="InterPro" id="IPR017926">
    <property type="entry name" value="GATASE"/>
</dbReference>
<keyword evidence="3" id="KW-1185">Reference proteome</keyword>
<dbReference type="InterPro" id="IPR029062">
    <property type="entry name" value="Class_I_gatase-like"/>
</dbReference>
<evidence type="ECO:0000259" key="1">
    <source>
        <dbReference type="Pfam" id="PF00117"/>
    </source>
</evidence>
<dbReference type="InterPro" id="IPR044992">
    <property type="entry name" value="ChyE-like"/>
</dbReference>
<protein>
    <recommendedName>
        <fullName evidence="1">Glutamine amidotransferase domain-containing protein</fullName>
    </recommendedName>
</protein>
<organism evidence="2 3">
    <name type="scientific">Exserohilum turcicum (strain 28A)</name>
    <name type="common">Northern leaf blight fungus</name>
    <name type="synonym">Setosphaeria turcica</name>
    <dbReference type="NCBI Taxonomy" id="671987"/>
    <lineage>
        <taxon>Eukaryota</taxon>
        <taxon>Fungi</taxon>
        <taxon>Dikarya</taxon>
        <taxon>Ascomycota</taxon>
        <taxon>Pezizomycotina</taxon>
        <taxon>Dothideomycetes</taxon>
        <taxon>Pleosporomycetidae</taxon>
        <taxon>Pleosporales</taxon>
        <taxon>Pleosporineae</taxon>
        <taxon>Pleosporaceae</taxon>
        <taxon>Exserohilum</taxon>
    </lineage>
</organism>
<dbReference type="CDD" id="cd01741">
    <property type="entry name" value="GATase1_1"/>
    <property type="match status" value="1"/>
</dbReference>
<feature type="domain" description="Glutamine amidotransferase" evidence="1">
    <location>
        <begin position="73"/>
        <end position="241"/>
    </location>
</feature>
<dbReference type="EMBL" id="KB908704">
    <property type="protein sequence ID" value="EOA84460.1"/>
    <property type="molecule type" value="Genomic_DNA"/>
</dbReference>
<dbReference type="eggNOG" id="KOG3179">
    <property type="taxonomic scope" value="Eukaryota"/>
</dbReference>
<dbReference type="GO" id="GO:0005634">
    <property type="term" value="C:nucleus"/>
    <property type="evidence" value="ECO:0007669"/>
    <property type="project" value="TreeGrafter"/>
</dbReference>
<reference evidence="2 3" key="1">
    <citation type="journal article" date="2012" name="PLoS Pathog.">
        <title>Diverse lifestyles and strategies of plant pathogenesis encoded in the genomes of eighteen Dothideomycetes fungi.</title>
        <authorList>
            <person name="Ohm R.A."/>
            <person name="Feau N."/>
            <person name="Henrissat B."/>
            <person name="Schoch C.L."/>
            <person name="Horwitz B.A."/>
            <person name="Barry K.W."/>
            <person name="Condon B.J."/>
            <person name="Copeland A.C."/>
            <person name="Dhillon B."/>
            <person name="Glaser F."/>
            <person name="Hesse C.N."/>
            <person name="Kosti I."/>
            <person name="LaButti K."/>
            <person name="Lindquist E.A."/>
            <person name="Lucas S."/>
            <person name="Salamov A.A."/>
            <person name="Bradshaw R.E."/>
            <person name="Ciuffetti L."/>
            <person name="Hamelin R.C."/>
            <person name="Kema G.H.J."/>
            <person name="Lawrence C."/>
            <person name="Scott J.A."/>
            <person name="Spatafora J.W."/>
            <person name="Turgeon B.G."/>
            <person name="de Wit P.J.G.M."/>
            <person name="Zhong S."/>
            <person name="Goodwin S.B."/>
            <person name="Grigoriev I.V."/>
        </authorList>
    </citation>
    <scope>NUCLEOTIDE SEQUENCE [LARGE SCALE GENOMIC DNA]</scope>
    <source>
        <strain evidence="3">28A</strain>
    </source>
</reference>
<dbReference type="AlphaFoldDB" id="R0IGV0"/>
<evidence type="ECO:0000313" key="2">
    <source>
        <dbReference type="EMBL" id="EOA84460.1"/>
    </source>
</evidence>
<dbReference type="STRING" id="671987.R0IGV0"/>
<gene>
    <name evidence="2" type="ORF">SETTUDRAFT_152209</name>
</gene>
<reference evidence="2 3" key="2">
    <citation type="journal article" date="2013" name="PLoS Genet.">
        <title>Comparative genome structure, secondary metabolite, and effector coding capacity across Cochliobolus pathogens.</title>
        <authorList>
            <person name="Condon B.J."/>
            <person name="Leng Y."/>
            <person name="Wu D."/>
            <person name="Bushley K.E."/>
            <person name="Ohm R.A."/>
            <person name="Otillar R."/>
            <person name="Martin J."/>
            <person name="Schackwitz W."/>
            <person name="Grimwood J."/>
            <person name="MohdZainudin N."/>
            <person name="Xue C."/>
            <person name="Wang R."/>
            <person name="Manning V.A."/>
            <person name="Dhillon B."/>
            <person name="Tu Z.J."/>
            <person name="Steffenson B.J."/>
            <person name="Salamov A."/>
            <person name="Sun H."/>
            <person name="Lowry S."/>
            <person name="LaButti K."/>
            <person name="Han J."/>
            <person name="Copeland A."/>
            <person name="Lindquist E."/>
            <person name="Barry K."/>
            <person name="Schmutz J."/>
            <person name="Baker S.E."/>
            <person name="Ciuffetti L.M."/>
            <person name="Grigoriev I.V."/>
            <person name="Zhong S."/>
            <person name="Turgeon B.G."/>
        </authorList>
    </citation>
    <scope>NUCLEOTIDE SEQUENCE [LARGE SCALE GENOMIC DNA]</scope>
    <source>
        <strain evidence="3">28A</strain>
    </source>
</reference>
<accession>R0IGV0</accession>
<dbReference type="SUPFAM" id="SSF52317">
    <property type="entry name" value="Class I glutamine amidotransferase-like"/>
    <property type="match status" value="1"/>
</dbReference>
<dbReference type="Proteomes" id="UP000016935">
    <property type="component" value="Unassembled WGS sequence"/>
</dbReference>
<dbReference type="PANTHER" id="PTHR42695">
    <property type="entry name" value="GLUTAMINE AMIDOTRANSFERASE YLR126C-RELATED"/>
    <property type="match status" value="1"/>
</dbReference>
<dbReference type="PANTHER" id="PTHR42695:SF6">
    <property type="entry name" value="GLUTAMINE AMIDOTRANSFERASE DOMAIN-CONTAINING PROTEIN"/>
    <property type="match status" value="1"/>
</dbReference>